<reference evidence="1" key="1">
    <citation type="submission" date="2018-06" db="EMBL/GenBank/DDBJ databases">
        <authorList>
            <person name="Zhirakovskaya E."/>
        </authorList>
    </citation>
    <scope>NUCLEOTIDE SEQUENCE</scope>
</reference>
<accession>A0A3B0ULK0</accession>
<proteinExistence type="predicted"/>
<sequence length="211" mass="23909">MPKLRARLLSQIVSRVPLSHWTEQWQKSPLEIVQTTESSHWPRTLTSAFATAAIRQQNEAWAVALLTANQFNTATGRLIPVLSPETCFALMQQAAKQSTNLQRNNPLHAFLQHWREPWTTEAGLFWLDRFAEHLKQTDTSAPDPALYNLLKRFGQKCPPSLAETAVSAKLTNIPNLSNAWQKNIQNICQTIQLRRNLLAEINQLSNARHGA</sequence>
<evidence type="ECO:0000313" key="1">
    <source>
        <dbReference type="EMBL" id="VAW31628.1"/>
    </source>
</evidence>
<protein>
    <submittedName>
        <fullName evidence="1">Uncharacterized protein</fullName>
    </submittedName>
</protein>
<gene>
    <name evidence="1" type="ORF">MNBD_CHLOROFLEXI01-2311</name>
</gene>
<name>A0A3B0ULK0_9ZZZZ</name>
<organism evidence="1">
    <name type="scientific">hydrothermal vent metagenome</name>
    <dbReference type="NCBI Taxonomy" id="652676"/>
    <lineage>
        <taxon>unclassified sequences</taxon>
        <taxon>metagenomes</taxon>
        <taxon>ecological metagenomes</taxon>
    </lineage>
</organism>
<dbReference type="AlphaFoldDB" id="A0A3B0ULK0"/>
<dbReference type="InterPro" id="IPR043746">
    <property type="entry name" value="DUF5691"/>
</dbReference>
<dbReference type="Pfam" id="PF18944">
    <property type="entry name" value="DUF5691"/>
    <property type="match status" value="1"/>
</dbReference>
<dbReference type="EMBL" id="UOEU01000260">
    <property type="protein sequence ID" value="VAW31628.1"/>
    <property type="molecule type" value="Genomic_DNA"/>
</dbReference>